<dbReference type="RefSeq" id="WP_106163296.1">
    <property type="nucleotide sequence ID" value="NZ_PVUF01000004.1"/>
</dbReference>
<name>A0A2T1AIC0_TRISK</name>
<dbReference type="Proteomes" id="UP000237718">
    <property type="component" value="Unassembled WGS sequence"/>
</dbReference>
<feature type="domain" description="DUF6950" evidence="1">
    <location>
        <begin position="24"/>
        <end position="136"/>
    </location>
</feature>
<accession>A0A2T1AIC0</accession>
<dbReference type="InterPro" id="IPR053802">
    <property type="entry name" value="DUF6950"/>
</dbReference>
<reference evidence="2 3" key="1">
    <citation type="submission" date="2018-03" db="EMBL/GenBank/DDBJ databases">
        <title>Genomic Encyclopedia of Archaeal and Bacterial Type Strains, Phase II (KMG-II): from individual species to whole genera.</title>
        <authorList>
            <person name="Goeker M."/>
        </authorList>
    </citation>
    <scope>NUCLEOTIDE SEQUENCE [LARGE SCALE GENOMIC DNA]</scope>
    <source>
        <strain evidence="2 3">DSM 25328</strain>
    </source>
</reference>
<proteinExistence type="predicted"/>
<organism evidence="2 3">
    <name type="scientific">Tritonibacter scottomollicae</name>
    <name type="common">Epibacterium scottomollicae</name>
    <dbReference type="NCBI Taxonomy" id="483013"/>
    <lineage>
        <taxon>Bacteria</taxon>
        <taxon>Pseudomonadati</taxon>
        <taxon>Pseudomonadota</taxon>
        <taxon>Alphaproteobacteria</taxon>
        <taxon>Rhodobacterales</taxon>
        <taxon>Paracoccaceae</taxon>
        <taxon>Tritonibacter</taxon>
    </lineage>
</organism>
<evidence type="ECO:0000313" key="3">
    <source>
        <dbReference type="Proteomes" id="UP000237718"/>
    </source>
</evidence>
<dbReference type="AlphaFoldDB" id="A0A2T1AIC0"/>
<dbReference type="OrthoDB" id="6586924at2"/>
<gene>
    <name evidence="2" type="ORF">CLV89_104183</name>
</gene>
<protein>
    <recommendedName>
        <fullName evidence="1">DUF6950 domain-containing protein</fullName>
    </recommendedName>
</protein>
<evidence type="ECO:0000259" key="1">
    <source>
        <dbReference type="Pfam" id="PF22262"/>
    </source>
</evidence>
<sequence length="137" mass="14870">MGGLMQDRGELLLTYLRGVRLRWSGFRPGRVDCANFAGGWHKLLTGQDVRAQLGVQYSSLEEGKRVLRDNGYADLAALAASVMPELQPADAALGDIVALRENDELALGIIGGPQIHVLTLQGLSVVSRCKAERVFRP</sequence>
<evidence type="ECO:0000313" key="2">
    <source>
        <dbReference type="EMBL" id="PRZ48355.1"/>
    </source>
</evidence>
<comment type="caution">
    <text evidence="2">The sequence shown here is derived from an EMBL/GenBank/DDBJ whole genome shotgun (WGS) entry which is preliminary data.</text>
</comment>
<dbReference type="Pfam" id="PF22262">
    <property type="entry name" value="DUF6950"/>
    <property type="match status" value="1"/>
</dbReference>
<dbReference type="EMBL" id="PVUF01000004">
    <property type="protein sequence ID" value="PRZ48355.1"/>
    <property type="molecule type" value="Genomic_DNA"/>
</dbReference>